<gene>
    <name evidence="4" type="ORF">A1O3_03969</name>
</gene>
<feature type="compositionally biased region" description="Basic residues" evidence="2">
    <location>
        <begin position="390"/>
        <end position="400"/>
    </location>
</feature>
<feature type="transmembrane region" description="Helical" evidence="3">
    <location>
        <begin position="149"/>
        <end position="169"/>
    </location>
</feature>
<protein>
    <recommendedName>
        <fullName evidence="6">Ubiquitination network signaling protein acrB</fullName>
    </recommendedName>
</protein>
<accession>W9Y2I1</accession>
<name>W9Y2I1_9EURO</name>
<dbReference type="STRING" id="1182542.W9Y2I1"/>
<feature type="region of interest" description="Disordered" evidence="2">
    <location>
        <begin position="369"/>
        <end position="400"/>
    </location>
</feature>
<organism evidence="4 5">
    <name type="scientific">Capronia epimyces CBS 606.96</name>
    <dbReference type="NCBI Taxonomy" id="1182542"/>
    <lineage>
        <taxon>Eukaryota</taxon>
        <taxon>Fungi</taxon>
        <taxon>Dikarya</taxon>
        <taxon>Ascomycota</taxon>
        <taxon>Pezizomycotina</taxon>
        <taxon>Eurotiomycetes</taxon>
        <taxon>Chaetothyriomycetidae</taxon>
        <taxon>Chaetothyriales</taxon>
        <taxon>Herpotrichiellaceae</taxon>
        <taxon>Capronia</taxon>
    </lineage>
</organism>
<feature type="region of interest" description="Disordered" evidence="2">
    <location>
        <begin position="854"/>
        <end position="945"/>
    </location>
</feature>
<feature type="coiled-coil region" evidence="1">
    <location>
        <begin position="572"/>
        <end position="624"/>
    </location>
</feature>
<feature type="region of interest" description="Disordered" evidence="2">
    <location>
        <begin position="803"/>
        <end position="824"/>
    </location>
</feature>
<evidence type="ECO:0000256" key="3">
    <source>
        <dbReference type="SAM" id="Phobius"/>
    </source>
</evidence>
<sequence length="945" mass="101830">MPRNPAAKKHQHNGRHDSGLVGPGKRVTKQKSNGHLNGTAKGPVPSEPVPQLHSADPSVSAPSNDQSGSAASEANREVAKGSNQTQSKAGESEGSESKEKEHSSESNGSAMLQQRRGDMASSRPKSTQDVSALQIASTIIRSRPACDTVSLLIVLLALPSIVLTIVQALFASLTLMPGGGAPVSFLSLLDIFQGSAGAPSITTMVVVDVLCFGLWICLWAWAQSFALDLAQIQIAITLGNGSSGKNGRVNLICFVGVLLLHLIRSRGVRRFLFTNLVPMDLLAQTGVAEYFKYLPSDSDFGQSPGAPSHIRSLFAIHIISQAVMALVRRNVSSSQSIPTAKSKRIDTEASAGSASDISALESASAGVSSSIDYQAPPTPGLKEGKEKLVSAKKRRRQANHVRSKQPFWAALASTKVHVLREVEHNKALPTVANNQGTPFETVQRGLIWITNVDPSSISFEAAYIPSAETNQDSALMGDNRPFYVRINGAKWHSVSLDAVDHSAASEGPSAQWSGTISGLAPNCTYTCSFIRSDGEEEFASVMVKTPMLLDKDLPASMAPVPVRQSTRPSSPTTTLKNSIATAEAKLTEARNRLTKLRRQHRTTLAKVEKEVDSFNTRLKTASDDTKQRQKLLQAERSIRQTEDATLEIDAALEGLVSTPADEIDEHHACKTAYEEQTKLLADANEVLTKARSAANNELSCANGELNTIVSRKERLTGRNTKLTEQHDRITQANAQGLNEKERRAAESSAKGADQQRREVELTHQIRFVENELRNARMRWETNLRELDLLENQELAQREIMLNNSGPLTPEGELPGTRPPPQHARPYAFGSFQAFPNSPVITEVQASPFLAYAKTLPSTDQRRPRSDTNRSAGGISNFSGDFEDADPIPPMPSTAEYDNPGRKGSGSSGSRGQNNGSPAGGIVGGALRSPQRGSYSPGHIPGSTTW</sequence>
<feature type="compositionally biased region" description="Polar residues" evidence="2">
    <location>
        <begin position="60"/>
        <end position="72"/>
    </location>
</feature>
<feature type="transmembrane region" description="Helical" evidence="3">
    <location>
        <begin position="247"/>
        <end position="263"/>
    </location>
</feature>
<dbReference type="RefSeq" id="XP_007732291.1">
    <property type="nucleotide sequence ID" value="XM_007734101.1"/>
</dbReference>
<dbReference type="GeneID" id="19168091"/>
<dbReference type="Proteomes" id="UP000019478">
    <property type="component" value="Unassembled WGS sequence"/>
</dbReference>
<dbReference type="AlphaFoldDB" id="W9Y2I1"/>
<feature type="region of interest" description="Disordered" evidence="2">
    <location>
        <begin position="730"/>
        <end position="757"/>
    </location>
</feature>
<feature type="compositionally biased region" description="Basic and acidic residues" evidence="2">
    <location>
        <begin position="95"/>
        <end position="104"/>
    </location>
</feature>
<evidence type="ECO:0000256" key="2">
    <source>
        <dbReference type="SAM" id="MobiDB-lite"/>
    </source>
</evidence>
<proteinExistence type="predicted"/>
<dbReference type="HOGENOM" id="CLU_005822_0_0_1"/>
<feature type="compositionally biased region" description="Basic residues" evidence="2">
    <location>
        <begin position="1"/>
        <end position="13"/>
    </location>
</feature>
<dbReference type="OrthoDB" id="4158994at2759"/>
<comment type="caution">
    <text evidence="4">The sequence shown here is derived from an EMBL/GenBank/DDBJ whole genome shotgun (WGS) entry which is preliminary data.</text>
</comment>
<feature type="compositionally biased region" description="Polar residues" evidence="2">
    <location>
        <begin position="868"/>
        <end position="878"/>
    </location>
</feature>
<evidence type="ECO:0000256" key="1">
    <source>
        <dbReference type="SAM" id="Coils"/>
    </source>
</evidence>
<reference evidence="4 5" key="1">
    <citation type="submission" date="2013-03" db="EMBL/GenBank/DDBJ databases">
        <title>The Genome Sequence of Capronia epimyces CBS 606.96.</title>
        <authorList>
            <consortium name="The Broad Institute Genomics Platform"/>
            <person name="Cuomo C."/>
            <person name="de Hoog S."/>
            <person name="Gorbushina A."/>
            <person name="Walker B."/>
            <person name="Young S.K."/>
            <person name="Zeng Q."/>
            <person name="Gargeya S."/>
            <person name="Fitzgerald M."/>
            <person name="Haas B."/>
            <person name="Abouelleil A."/>
            <person name="Allen A.W."/>
            <person name="Alvarado L."/>
            <person name="Arachchi H.M."/>
            <person name="Berlin A.M."/>
            <person name="Chapman S.B."/>
            <person name="Gainer-Dewar J."/>
            <person name="Goldberg J."/>
            <person name="Griggs A."/>
            <person name="Gujja S."/>
            <person name="Hansen M."/>
            <person name="Howarth C."/>
            <person name="Imamovic A."/>
            <person name="Ireland A."/>
            <person name="Larimer J."/>
            <person name="McCowan C."/>
            <person name="Murphy C."/>
            <person name="Pearson M."/>
            <person name="Poon T.W."/>
            <person name="Priest M."/>
            <person name="Roberts A."/>
            <person name="Saif S."/>
            <person name="Shea T."/>
            <person name="Sisk P."/>
            <person name="Sykes S."/>
            <person name="Wortman J."/>
            <person name="Nusbaum C."/>
            <person name="Birren B."/>
        </authorList>
    </citation>
    <scope>NUCLEOTIDE SEQUENCE [LARGE SCALE GENOMIC DNA]</scope>
    <source>
        <strain evidence="4 5">CBS 606.96</strain>
    </source>
</reference>
<evidence type="ECO:0000313" key="4">
    <source>
        <dbReference type="EMBL" id="EXJ87012.1"/>
    </source>
</evidence>
<feature type="transmembrane region" description="Helical" evidence="3">
    <location>
        <begin position="204"/>
        <end position="222"/>
    </location>
</feature>
<dbReference type="EMBL" id="AMGY01000003">
    <property type="protein sequence ID" value="EXJ87012.1"/>
    <property type="molecule type" value="Genomic_DNA"/>
</dbReference>
<evidence type="ECO:0000313" key="5">
    <source>
        <dbReference type="Proteomes" id="UP000019478"/>
    </source>
</evidence>
<keyword evidence="3" id="KW-1133">Transmembrane helix</keyword>
<keyword evidence="3" id="KW-0472">Membrane</keyword>
<dbReference type="eggNOG" id="ENOG502QSPS">
    <property type="taxonomic scope" value="Eukaryota"/>
</dbReference>
<keyword evidence="5" id="KW-1185">Reference proteome</keyword>
<keyword evidence="1" id="KW-0175">Coiled coil</keyword>
<evidence type="ECO:0008006" key="6">
    <source>
        <dbReference type="Google" id="ProtNLM"/>
    </source>
</evidence>
<keyword evidence="3" id="KW-0812">Transmembrane</keyword>
<feature type="region of interest" description="Disordered" evidence="2">
    <location>
        <begin position="1"/>
        <end position="127"/>
    </location>
</feature>